<evidence type="ECO:0000256" key="1">
    <source>
        <dbReference type="ARBA" id="ARBA00023002"/>
    </source>
</evidence>
<evidence type="ECO:0000313" key="3">
    <source>
        <dbReference type="EMBL" id="QGG95114.1"/>
    </source>
</evidence>
<dbReference type="AlphaFoldDB" id="A0A5Q2RHQ0"/>
<dbReference type="InterPro" id="IPR020471">
    <property type="entry name" value="AKR"/>
</dbReference>
<protein>
    <submittedName>
        <fullName evidence="3">Aldo/keto reductase</fullName>
    </submittedName>
</protein>
<dbReference type="GO" id="GO:0005829">
    <property type="term" value="C:cytosol"/>
    <property type="evidence" value="ECO:0007669"/>
    <property type="project" value="TreeGrafter"/>
</dbReference>
<dbReference type="RefSeq" id="WP_153759222.1">
    <property type="nucleotide sequence ID" value="NZ_CP045851.1"/>
</dbReference>
<organism evidence="3 4">
    <name type="scientific">Actinomarinicola tropica</name>
    <dbReference type="NCBI Taxonomy" id="2789776"/>
    <lineage>
        <taxon>Bacteria</taxon>
        <taxon>Bacillati</taxon>
        <taxon>Actinomycetota</taxon>
        <taxon>Acidimicrobiia</taxon>
        <taxon>Acidimicrobiales</taxon>
        <taxon>Iamiaceae</taxon>
        <taxon>Actinomarinicola</taxon>
    </lineage>
</organism>
<accession>A0A5Q2RHQ0</accession>
<dbReference type="Proteomes" id="UP000334019">
    <property type="component" value="Chromosome"/>
</dbReference>
<dbReference type="GO" id="GO:0016491">
    <property type="term" value="F:oxidoreductase activity"/>
    <property type="evidence" value="ECO:0007669"/>
    <property type="project" value="UniProtKB-KW"/>
</dbReference>
<dbReference type="PANTHER" id="PTHR43364">
    <property type="entry name" value="NADH-SPECIFIC METHYLGLYOXAL REDUCTASE-RELATED"/>
    <property type="match status" value="1"/>
</dbReference>
<dbReference type="KEGG" id="atq:GH723_08375"/>
<dbReference type="Pfam" id="PF00248">
    <property type="entry name" value="Aldo_ket_red"/>
    <property type="match status" value="1"/>
</dbReference>
<dbReference type="InterPro" id="IPR050523">
    <property type="entry name" value="AKR_Detox_Biosynth"/>
</dbReference>
<reference evidence="3 4" key="1">
    <citation type="submission" date="2019-11" db="EMBL/GenBank/DDBJ databases">
        <authorList>
            <person name="He Y."/>
        </authorList>
    </citation>
    <scope>NUCLEOTIDE SEQUENCE [LARGE SCALE GENOMIC DNA]</scope>
    <source>
        <strain evidence="3 4">SCSIO 58843</strain>
    </source>
</reference>
<dbReference type="SUPFAM" id="SSF51430">
    <property type="entry name" value="NAD(P)-linked oxidoreductase"/>
    <property type="match status" value="1"/>
</dbReference>
<keyword evidence="4" id="KW-1185">Reference proteome</keyword>
<dbReference type="EMBL" id="CP045851">
    <property type="protein sequence ID" value="QGG95114.1"/>
    <property type="molecule type" value="Genomic_DNA"/>
</dbReference>
<gene>
    <name evidence="3" type="ORF">GH723_08375</name>
</gene>
<keyword evidence="1" id="KW-0560">Oxidoreductase</keyword>
<dbReference type="InterPro" id="IPR023210">
    <property type="entry name" value="NADP_OxRdtase_dom"/>
</dbReference>
<dbReference type="InterPro" id="IPR036812">
    <property type="entry name" value="NAD(P)_OxRdtase_dom_sf"/>
</dbReference>
<proteinExistence type="predicted"/>
<dbReference type="PRINTS" id="PR00069">
    <property type="entry name" value="ALDKETRDTASE"/>
</dbReference>
<name>A0A5Q2RHQ0_9ACTN</name>
<evidence type="ECO:0000313" key="4">
    <source>
        <dbReference type="Proteomes" id="UP000334019"/>
    </source>
</evidence>
<dbReference type="PANTHER" id="PTHR43364:SF4">
    <property type="entry name" value="NAD(P)-LINKED OXIDOREDUCTASE SUPERFAMILY PROTEIN"/>
    <property type="match status" value="1"/>
</dbReference>
<sequence length="311" mass="33699">MDMRRIGQLEVSVVGLGCNNFGMRIGEEDTRLVVDAALDAGINYFDTADVYGQTRSEEFLGTALRGRREQAVVATKFGSMGSADGTLSGGHPDWVRRAVDDSLGRLGIEVIDHYQYHRLDPDVPMEETMGALEELVAAGKVREIGCSNFDVELLDRAADVSRERSWQPFASVQNRYSALHREPETSGVIEACARHGVALVPYFPLESGLLTGKVGSDGSVPEGSRLDSMPDDRRARFLDDQRLTAVGELTRFAADRDRSLLELAFGYLLGEPTVASVIAGATSADQVRSNVAAAGWTMDADDRAEVARLAG</sequence>
<dbReference type="Gene3D" id="3.20.20.100">
    <property type="entry name" value="NADP-dependent oxidoreductase domain"/>
    <property type="match status" value="1"/>
</dbReference>
<feature type="domain" description="NADP-dependent oxidoreductase" evidence="2">
    <location>
        <begin position="14"/>
        <end position="308"/>
    </location>
</feature>
<evidence type="ECO:0000259" key="2">
    <source>
        <dbReference type="Pfam" id="PF00248"/>
    </source>
</evidence>